<dbReference type="OrthoDB" id="4150221at2759"/>
<dbReference type="Pfam" id="PF25318">
    <property type="entry name" value="WHD_GDS1"/>
    <property type="match status" value="1"/>
</dbReference>
<feature type="compositionally biased region" description="Acidic residues" evidence="1">
    <location>
        <begin position="349"/>
        <end position="359"/>
    </location>
</feature>
<dbReference type="InterPro" id="IPR057511">
    <property type="entry name" value="WH_GDS1"/>
</dbReference>
<feature type="region of interest" description="Disordered" evidence="1">
    <location>
        <begin position="1"/>
        <end position="93"/>
    </location>
</feature>
<dbReference type="EMBL" id="ML991783">
    <property type="protein sequence ID" value="KAF2236891.1"/>
    <property type="molecule type" value="Genomic_DNA"/>
</dbReference>
<dbReference type="AlphaFoldDB" id="A0A6A6HG17"/>
<name>A0A6A6HG17_VIRVR</name>
<gene>
    <name evidence="3" type="ORF">EV356DRAFT_54811</name>
</gene>
<feature type="compositionally biased region" description="Low complexity" evidence="1">
    <location>
        <begin position="201"/>
        <end position="213"/>
    </location>
</feature>
<proteinExistence type="predicted"/>
<organism evidence="3 4">
    <name type="scientific">Viridothelium virens</name>
    <name type="common">Speckled blister lichen</name>
    <name type="synonym">Trypethelium virens</name>
    <dbReference type="NCBI Taxonomy" id="1048519"/>
    <lineage>
        <taxon>Eukaryota</taxon>
        <taxon>Fungi</taxon>
        <taxon>Dikarya</taxon>
        <taxon>Ascomycota</taxon>
        <taxon>Pezizomycotina</taxon>
        <taxon>Dothideomycetes</taxon>
        <taxon>Dothideomycetes incertae sedis</taxon>
        <taxon>Trypetheliales</taxon>
        <taxon>Trypetheliaceae</taxon>
        <taxon>Viridothelium</taxon>
    </lineage>
</organism>
<evidence type="ECO:0000313" key="4">
    <source>
        <dbReference type="Proteomes" id="UP000800092"/>
    </source>
</evidence>
<protein>
    <recommendedName>
        <fullName evidence="2">GDS1 winged helix domain-containing protein</fullName>
    </recommendedName>
</protein>
<feature type="domain" description="GDS1 winged helix" evidence="2">
    <location>
        <begin position="92"/>
        <end position="186"/>
    </location>
</feature>
<accession>A0A6A6HG17</accession>
<keyword evidence="4" id="KW-1185">Reference proteome</keyword>
<feature type="compositionally biased region" description="Low complexity" evidence="1">
    <location>
        <begin position="255"/>
        <end position="264"/>
    </location>
</feature>
<feature type="compositionally biased region" description="Polar residues" evidence="1">
    <location>
        <begin position="22"/>
        <end position="36"/>
    </location>
</feature>
<evidence type="ECO:0000313" key="3">
    <source>
        <dbReference type="EMBL" id="KAF2236891.1"/>
    </source>
</evidence>
<feature type="compositionally biased region" description="Polar residues" evidence="1">
    <location>
        <begin position="267"/>
        <end position="287"/>
    </location>
</feature>
<sequence>MPYNTRRKSLSLPSLGIHVPKASSNRSPPTSVTPASEQPPAKRAKRSHSSTSNSPRPMSPPTKATPGRPKSAGKPMEHTPPPSPGATGNAKIDTDGIQDDIVIAVIEQLEKTGNRPHLVKELAAVLANNISAVESSSNPSAIITSRLTSYLRREWTALAPCPLAKELVGTHPKRTYFYLTTSPHQDLPEFTAAITSQSRIISPSLSSGSNNNISKDETMSDEDGAASDTSRHERAALSPSPEVDFSCPELDGDDSSSTSLTPGGNFSGRNSVASESHRSNGAGNSARQPPPLERDEREFTQTAAEVRRRRRSEATAANSASRSSVSSTASKSTSASAASSVSPPPQNANDDDDTVDSLGDDAGVKATEELGMEILKEPPFIPDFNLEGLDQDAISGMSNSEAAAELFAHHHFSAMHPHTVESTAFGSEQIEDVDMDDEDGDDEKPFFDDLAVKPQKLRVDLNHAKATAQEDLWSDLKSPENVDMDELEALLEEQEDTIV</sequence>
<feature type="region of interest" description="Disordered" evidence="1">
    <location>
        <begin position="201"/>
        <end position="366"/>
    </location>
</feature>
<feature type="compositionally biased region" description="Low complexity" evidence="1">
    <location>
        <begin position="314"/>
        <end position="341"/>
    </location>
</feature>
<evidence type="ECO:0000256" key="1">
    <source>
        <dbReference type="SAM" id="MobiDB-lite"/>
    </source>
</evidence>
<dbReference type="Proteomes" id="UP000800092">
    <property type="component" value="Unassembled WGS sequence"/>
</dbReference>
<reference evidence="3" key="1">
    <citation type="journal article" date="2020" name="Stud. Mycol.">
        <title>101 Dothideomycetes genomes: a test case for predicting lifestyles and emergence of pathogens.</title>
        <authorList>
            <person name="Haridas S."/>
            <person name="Albert R."/>
            <person name="Binder M."/>
            <person name="Bloem J."/>
            <person name="Labutti K."/>
            <person name="Salamov A."/>
            <person name="Andreopoulos B."/>
            <person name="Baker S."/>
            <person name="Barry K."/>
            <person name="Bills G."/>
            <person name="Bluhm B."/>
            <person name="Cannon C."/>
            <person name="Castanera R."/>
            <person name="Culley D."/>
            <person name="Daum C."/>
            <person name="Ezra D."/>
            <person name="Gonzalez J."/>
            <person name="Henrissat B."/>
            <person name="Kuo A."/>
            <person name="Liang C."/>
            <person name="Lipzen A."/>
            <person name="Lutzoni F."/>
            <person name="Magnuson J."/>
            <person name="Mondo S."/>
            <person name="Nolan M."/>
            <person name="Ohm R."/>
            <person name="Pangilinan J."/>
            <person name="Park H.-J."/>
            <person name="Ramirez L."/>
            <person name="Alfaro M."/>
            <person name="Sun H."/>
            <person name="Tritt A."/>
            <person name="Yoshinaga Y."/>
            <person name="Zwiers L.-H."/>
            <person name="Turgeon B."/>
            <person name="Goodwin S."/>
            <person name="Spatafora J."/>
            <person name="Crous P."/>
            <person name="Grigoriev I."/>
        </authorList>
    </citation>
    <scope>NUCLEOTIDE SEQUENCE</scope>
    <source>
        <strain evidence="3">Tuck. ex Michener</strain>
    </source>
</reference>
<evidence type="ECO:0000259" key="2">
    <source>
        <dbReference type="Pfam" id="PF25318"/>
    </source>
</evidence>